<dbReference type="InterPro" id="IPR025737">
    <property type="entry name" value="FApF"/>
</dbReference>
<feature type="chain" id="PRO_5016355876" evidence="1">
    <location>
        <begin position="43"/>
        <end position="309"/>
    </location>
</feature>
<evidence type="ECO:0000313" key="2">
    <source>
        <dbReference type="EMBL" id="PWR17715.1"/>
    </source>
</evidence>
<dbReference type="Pfam" id="PF13557">
    <property type="entry name" value="Phenol_MetA_deg"/>
    <property type="match status" value="1"/>
</dbReference>
<feature type="signal peptide" evidence="1">
    <location>
        <begin position="1"/>
        <end position="42"/>
    </location>
</feature>
<organism evidence="2 3">
    <name type="scientific">Zavarzinia compransoris</name>
    <dbReference type="NCBI Taxonomy" id="1264899"/>
    <lineage>
        <taxon>Bacteria</taxon>
        <taxon>Pseudomonadati</taxon>
        <taxon>Pseudomonadota</taxon>
        <taxon>Alphaproteobacteria</taxon>
        <taxon>Rhodospirillales</taxon>
        <taxon>Zavarziniaceae</taxon>
        <taxon>Zavarzinia</taxon>
    </lineage>
</organism>
<dbReference type="Proteomes" id="UP000246077">
    <property type="component" value="Unassembled WGS sequence"/>
</dbReference>
<dbReference type="EMBL" id="QGLF01000008">
    <property type="protein sequence ID" value="PWR17715.1"/>
    <property type="molecule type" value="Genomic_DNA"/>
</dbReference>
<keyword evidence="3" id="KW-1185">Reference proteome</keyword>
<evidence type="ECO:0000313" key="3">
    <source>
        <dbReference type="Proteomes" id="UP000246077"/>
    </source>
</evidence>
<dbReference type="AlphaFoldDB" id="A0A317DY01"/>
<reference evidence="3" key="1">
    <citation type="submission" date="2018-05" db="EMBL/GenBank/DDBJ databases">
        <title>Zavarzinia sp. HR-AS.</title>
        <authorList>
            <person name="Lee Y."/>
            <person name="Jeon C.O."/>
        </authorList>
    </citation>
    <scope>NUCLEOTIDE SEQUENCE [LARGE SCALE GENOMIC DNA]</scope>
    <source>
        <strain evidence="3">DSM 1231</strain>
    </source>
</reference>
<gene>
    <name evidence="2" type="ORF">DKG75_21440</name>
</gene>
<proteinExistence type="predicted"/>
<sequence length="309" mass="32735">MQQNIIRPGRRPAERQPLSSRAWAKAALAAALAAALPATARAVDISPGDYAALPEGTNLALAYFQYSSHDSLDVDGVGKVPDSGLDAYVGLARYVHYLKVGDMLMNVQAILPYGGFGDVRIGGVEQKTANGLGDLILGVSAFLKADNVGDRGTTLGFVTYFTLPTGNYDPAKVSLGSGTYTVTPQVGVIQGLGGGFVLDLAADVAFTFDHEELGVKRTVDPAWQAQGYLRYLVSPETSVSFGYSGRFEGQQRAGGVYTGLKSDSQQLRLFASTFATPSFQIQGMVGADIAGDGGFRQDFTAQIRLLKVF</sequence>
<comment type="caution">
    <text evidence="2">The sequence shown here is derived from an EMBL/GenBank/DDBJ whole genome shotgun (WGS) entry which is preliminary data.</text>
</comment>
<keyword evidence="1" id="KW-0732">Signal</keyword>
<evidence type="ECO:0000256" key="1">
    <source>
        <dbReference type="SAM" id="SignalP"/>
    </source>
</evidence>
<dbReference type="RefSeq" id="WP_109923243.1">
    <property type="nucleotide sequence ID" value="NZ_QGLF01000008.1"/>
</dbReference>
<name>A0A317DY01_9PROT</name>
<dbReference type="OrthoDB" id="191143at2"/>
<protein>
    <submittedName>
        <fullName evidence="2">Transporter</fullName>
    </submittedName>
</protein>
<accession>A0A317DY01</accession>